<dbReference type="AlphaFoldDB" id="A0A3L7JC16"/>
<evidence type="ECO:0000313" key="2">
    <source>
        <dbReference type="Proteomes" id="UP000281094"/>
    </source>
</evidence>
<protein>
    <submittedName>
        <fullName evidence="1">Uncharacterized protein</fullName>
    </submittedName>
</protein>
<proteinExistence type="predicted"/>
<reference evidence="1 2" key="1">
    <citation type="submission" date="2018-10" db="EMBL/GenBank/DDBJ databases">
        <title>Notoacmeibacter sp. M2BS9Y-3-1, whole genome shotgun sequence.</title>
        <authorList>
            <person name="Tuo L."/>
        </authorList>
    </citation>
    <scope>NUCLEOTIDE SEQUENCE [LARGE SCALE GENOMIC DNA]</scope>
    <source>
        <strain evidence="1 2">M2BS9Y-3-1</strain>
    </source>
</reference>
<sequence length="73" mass="8016">MNWQGITANGDDVNLHASADQVRLGHMINAPILAEYPDGTLKTGNLVRITPAGLEWLRRNAPVELRRPEGGEQ</sequence>
<name>A0A3L7JC16_9HYPH</name>
<gene>
    <name evidence="1" type="ORF">D8780_01480</name>
</gene>
<dbReference type="EMBL" id="RCWN01000001">
    <property type="protein sequence ID" value="RLQ87081.1"/>
    <property type="molecule type" value="Genomic_DNA"/>
</dbReference>
<evidence type="ECO:0000313" key="1">
    <source>
        <dbReference type="EMBL" id="RLQ87081.1"/>
    </source>
</evidence>
<comment type="caution">
    <text evidence="1">The sequence shown here is derived from an EMBL/GenBank/DDBJ whole genome shotgun (WGS) entry which is preliminary data.</text>
</comment>
<organism evidence="1 2">
    <name type="scientific">Notoacmeibacter ruber</name>
    <dbReference type="NCBI Taxonomy" id="2670375"/>
    <lineage>
        <taxon>Bacteria</taxon>
        <taxon>Pseudomonadati</taxon>
        <taxon>Pseudomonadota</taxon>
        <taxon>Alphaproteobacteria</taxon>
        <taxon>Hyphomicrobiales</taxon>
        <taxon>Notoacmeibacteraceae</taxon>
        <taxon>Notoacmeibacter</taxon>
    </lineage>
</organism>
<dbReference type="Proteomes" id="UP000281094">
    <property type="component" value="Unassembled WGS sequence"/>
</dbReference>
<keyword evidence="2" id="KW-1185">Reference proteome</keyword>
<accession>A0A3L7JC16</accession>